<organism evidence="2 3">
    <name type="scientific">Corynebacterium lizhenjunii</name>
    <dbReference type="NCBI Taxonomy" id="2709394"/>
    <lineage>
        <taxon>Bacteria</taxon>
        <taxon>Bacillati</taxon>
        <taxon>Actinomycetota</taxon>
        <taxon>Actinomycetes</taxon>
        <taxon>Mycobacteriales</taxon>
        <taxon>Corynebacteriaceae</taxon>
        <taxon>Corynebacterium</taxon>
    </lineage>
</organism>
<keyword evidence="1" id="KW-0175">Coiled coil</keyword>
<evidence type="ECO:0000313" key="2">
    <source>
        <dbReference type="EMBL" id="QPK78307.1"/>
    </source>
</evidence>
<evidence type="ECO:0000313" key="3">
    <source>
        <dbReference type="Proteomes" id="UP000594681"/>
    </source>
</evidence>
<protein>
    <submittedName>
        <fullName evidence="2">Uncharacterized protein</fullName>
    </submittedName>
</protein>
<dbReference type="AlphaFoldDB" id="A0A7T0KD19"/>
<accession>A0A7T0KD19</accession>
<reference evidence="2 3" key="1">
    <citation type="submission" date="2020-11" db="EMBL/GenBank/DDBJ databases">
        <title>Corynebacterium sp. ZJ-599.</title>
        <authorList>
            <person name="Zhou J."/>
        </authorList>
    </citation>
    <scope>NUCLEOTIDE SEQUENCE [LARGE SCALE GENOMIC DNA]</scope>
    <source>
        <strain evidence="2 3">ZJ-599</strain>
    </source>
</reference>
<dbReference type="Proteomes" id="UP000594681">
    <property type="component" value="Chromosome"/>
</dbReference>
<proteinExistence type="predicted"/>
<dbReference type="KEGG" id="cliz:G7Y31_06875"/>
<dbReference type="EMBL" id="CP064954">
    <property type="protein sequence ID" value="QPK78307.1"/>
    <property type="molecule type" value="Genomic_DNA"/>
</dbReference>
<gene>
    <name evidence="2" type="ORF">G7Y31_06875</name>
</gene>
<dbReference type="RefSeq" id="WP_165006455.1">
    <property type="nucleotide sequence ID" value="NZ_CP064954.1"/>
</dbReference>
<keyword evidence="3" id="KW-1185">Reference proteome</keyword>
<name>A0A7T0KD19_9CORY</name>
<feature type="coiled-coil region" evidence="1">
    <location>
        <begin position="47"/>
        <end position="81"/>
    </location>
</feature>
<evidence type="ECO:0000256" key="1">
    <source>
        <dbReference type="SAM" id="Coils"/>
    </source>
</evidence>
<sequence length="166" mass="18109">MDITTIITTAISLAAAIFAAWQAVEATKSRKAAAKSQQEASESSARAARSAEIAAEAQRKLAEAQETMTALAKKHDAANRRNIFLRRTTGRLYVITNHTGETITNVELQPTMPEQAVRMSAETVQTMGHGDEHEVLLPYSGMYEIHWIDSDGNNQVKKTEAANPNA</sequence>